<evidence type="ECO:0000313" key="9">
    <source>
        <dbReference type="EMBL" id="KAL2629581.1"/>
    </source>
</evidence>
<dbReference type="InterPro" id="IPR000639">
    <property type="entry name" value="Epox_hydrolase-like"/>
</dbReference>
<evidence type="ECO:0000256" key="4">
    <source>
        <dbReference type="ARBA" id="ARBA00038334"/>
    </source>
</evidence>
<dbReference type="PRINTS" id="PR00412">
    <property type="entry name" value="EPOXHYDRLASE"/>
</dbReference>
<evidence type="ECO:0000313" key="10">
    <source>
        <dbReference type="Proteomes" id="UP001605036"/>
    </source>
</evidence>
<comment type="caution">
    <text evidence="9">The sequence shown here is derived from an EMBL/GenBank/DDBJ whole genome shotgun (WGS) entry which is preliminary data.</text>
</comment>
<protein>
    <recommendedName>
        <fullName evidence="2">soluble epoxide hydrolase</fullName>
        <ecNumber evidence="2">3.3.2.10</ecNumber>
    </recommendedName>
</protein>
<dbReference type="EC" id="3.3.2.10" evidence="2"/>
<evidence type="ECO:0000259" key="8">
    <source>
        <dbReference type="Pfam" id="PF00561"/>
    </source>
</evidence>
<comment type="similarity">
    <text evidence="4">Belongs to the AB hydrolase superfamily. Epoxide hydrolase family.</text>
</comment>
<gene>
    <name evidence="9" type="ORF">R1flu_014267</name>
</gene>
<evidence type="ECO:0000256" key="2">
    <source>
        <dbReference type="ARBA" id="ARBA00013006"/>
    </source>
</evidence>
<evidence type="ECO:0000256" key="5">
    <source>
        <dbReference type="ARBA" id="ARBA00051067"/>
    </source>
</evidence>
<evidence type="ECO:0000256" key="1">
    <source>
        <dbReference type="ARBA" id="ARBA00004721"/>
    </source>
</evidence>
<dbReference type="PANTHER" id="PTHR43329">
    <property type="entry name" value="EPOXIDE HYDROLASE"/>
    <property type="match status" value="1"/>
</dbReference>
<name>A0ABD1YFM2_9MARC</name>
<comment type="catalytic activity">
    <reaction evidence="5">
        <text>an epoxide + H2O = an ethanediol</text>
        <dbReference type="Rhea" id="RHEA:19037"/>
        <dbReference type="ChEBI" id="CHEBI:15377"/>
        <dbReference type="ChEBI" id="CHEBI:32955"/>
        <dbReference type="ChEBI" id="CHEBI:140594"/>
        <dbReference type="EC" id="3.3.2.10"/>
    </reaction>
    <physiologicalReaction direction="left-to-right" evidence="5">
        <dbReference type="Rhea" id="RHEA:19038"/>
    </physiologicalReaction>
</comment>
<comment type="pathway">
    <text evidence="1">Secondary metabolite biosynthesis; terpenoid biosynthesis.</text>
</comment>
<keyword evidence="10" id="KW-1185">Reference proteome</keyword>
<proteinExistence type="inferred from homology"/>
<dbReference type="GO" id="GO:0004301">
    <property type="term" value="F:epoxide hydrolase activity"/>
    <property type="evidence" value="ECO:0007669"/>
    <property type="project" value="UniProtKB-EC"/>
</dbReference>
<comment type="catalytic activity">
    <reaction evidence="7">
        <text>(24S)-24,25-epoxycucurbitadienol + H2O = (24R)-24,25-dihydroxycucurbitadienol</text>
        <dbReference type="Rhea" id="RHEA:81855"/>
        <dbReference type="ChEBI" id="CHEBI:15377"/>
        <dbReference type="ChEBI" id="CHEBI:229949"/>
        <dbReference type="ChEBI" id="CHEBI:229950"/>
    </reaction>
    <physiologicalReaction direction="left-to-right" evidence="7">
        <dbReference type="Rhea" id="RHEA:81856"/>
    </physiologicalReaction>
</comment>
<organism evidence="9 10">
    <name type="scientific">Riccia fluitans</name>
    <dbReference type="NCBI Taxonomy" id="41844"/>
    <lineage>
        <taxon>Eukaryota</taxon>
        <taxon>Viridiplantae</taxon>
        <taxon>Streptophyta</taxon>
        <taxon>Embryophyta</taxon>
        <taxon>Marchantiophyta</taxon>
        <taxon>Marchantiopsida</taxon>
        <taxon>Marchantiidae</taxon>
        <taxon>Marchantiales</taxon>
        <taxon>Ricciaceae</taxon>
        <taxon>Riccia</taxon>
    </lineage>
</organism>
<dbReference type="InterPro" id="IPR029058">
    <property type="entry name" value="AB_hydrolase_fold"/>
</dbReference>
<dbReference type="SUPFAM" id="SSF53474">
    <property type="entry name" value="alpha/beta-Hydrolases"/>
    <property type="match status" value="1"/>
</dbReference>
<evidence type="ECO:0000256" key="6">
    <source>
        <dbReference type="ARBA" id="ARBA00058358"/>
    </source>
</evidence>
<reference evidence="9 10" key="1">
    <citation type="submission" date="2024-09" db="EMBL/GenBank/DDBJ databases">
        <title>Chromosome-scale assembly of Riccia fluitans.</title>
        <authorList>
            <person name="Paukszto L."/>
            <person name="Sawicki J."/>
            <person name="Karawczyk K."/>
            <person name="Piernik-Szablinska J."/>
            <person name="Szczecinska M."/>
            <person name="Mazdziarz M."/>
        </authorList>
    </citation>
    <scope>NUCLEOTIDE SEQUENCE [LARGE SCALE GENOMIC DNA]</scope>
    <source>
        <strain evidence="9">Rf_01</strain>
        <tissue evidence="9">Aerial parts of the thallus</tissue>
    </source>
</reference>
<feature type="domain" description="AB hydrolase-1" evidence="8">
    <location>
        <begin position="25"/>
        <end position="299"/>
    </location>
</feature>
<evidence type="ECO:0000256" key="7">
    <source>
        <dbReference type="ARBA" id="ARBA00093212"/>
    </source>
</evidence>
<dbReference type="EMBL" id="JBHFFA010000004">
    <property type="protein sequence ID" value="KAL2629581.1"/>
    <property type="molecule type" value="Genomic_DNA"/>
</dbReference>
<sequence>MGEISHRIVEANGIKMHIAEQGKGPLVLLLHGFPSLWYTWRHQIPVIANAGYHVVAPDMRGFGQTEAPEDPTKYTFLNTVGDVVSLIHTLGEKQACLVGHDWGALVTWLTALLRPDVVKCVVTLNVSFLPRDPKYSILDQMRAMAGERVYAMEWQEPGKAEADLERDIKQTFEKLYAYRTPELLTATESKSVLENMPAPEKLPAWITDEDIKVYVETFSKTGFTGGLNWYRNLDRSWELLAPWTGLGISVPGFVIVGDVDLSAKFTRSYLESPRFKADCPNGEYKFIPGCAHFIQEEAPEVINNLILEYLKRH</sequence>
<dbReference type="FunFam" id="3.40.50.1820:FF:000161">
    <property type="entry name" value="Epoxide hydrolase"/>
    <property type="match status" value="1"/>
</dbReference>
<dbReference type="InterPro" id="IPR000073">
    <property type="entry name" value="AB_hydrolase_1"/>
</dbReference>
<dbReference type="Proteomes" id="UP001605036">
    <property type="component" value="Unassembled WGS sequence"/>
</dbReference>
<comment type="function">
    <text evidence="6">Epoxide hydrolase involved in the biosynthesis of cucurbitacin and mogroside tetracyclic triterpene natural products (e.g. siamenoside I and mogrosides IV, V and VI). Cucurbitacins have cytotoxic properties and exhibit deterrent taste as a defense barrier against herbivores. Mogrosides are nonsugar highly oxygenated compounds used as high-intensity zero-calorie sweeteners; they also possess pharmacological properties such as regulating immunity, lowering blood sugar and lipid levels, protecting the liver, and acting as antioxidants and antitumor agents. Catalyzes the hydrolysis of aromatic epoxide-containing substrates, such as the conversion of 24,25-epoxycucurbitadienol to 24,25-dihydroxycucurbitadienol.</text>
</comment>
<evidence type="ECO:0000256" key="3">
    <source>
        <dbReference type="ARBA" id="ARBA00022801"/>
    </source>
</evidence>
<dbReference type="Pfam" id="PF00561">
    <property type="entry name" value="Abhydrolase_1"/>
    <property type="match status" value="1"/>
</dbReference>
<dbReference type="AlphaFoldDB" id="A0ABD1YFM2"/>
<dbReference type="Gene3D" id="3.40.50.1820">
    <property type="entry name" value="alpha/beta hydrolase"/>
    <property type="match status" value="1"/>
</dbReference>
<keyword evidence="3" id="KW-0378">Hydrolase</keyword>
<dbReference type="PRINTS" id="PR00111">
    <property type="entry name" value="ABHYDROLASE"/>
</dbReference>
<accession>A0ABD1YFM2</accession>